<gene>
    <name evidence="2" type="ORF">SAMN04487860_104138</name>
</gene>
<evidence type="ECO:0000313" key="3">
    <source>
        <dbReference type="Proteomes" id="UP000184394"/>
    </source>
</evidence>
<feature type="compositionally biased region" description="Polar residues" evidence="1">
    <location>
        <begin position="10"/>
        <end position="26"/>
    </location>
</feature>
<evidence type="ECO:0000313" key="2">
    <source>
        <dbReference type="EMBL" id="SHM40503.1"/>
    </source>
</evidence>
<dbReference type="RefSeq" id="WP_072949746.1">
    <property type="nucleotide sequence ID" value="NZ_FRCT01000004.1"/>
</dbReference>
<accession>A0A1M7IIS9</accession>
<dbReference type="Proteomes" id="UP000184394">
    <property type="component" value="Unassembled WGS sequence"/>
</dbReference>
<name>A0A1M7IIS9_RUMFL</name>
<evidence type="ECO:0000256" key="1">
    <source>
        <dbReference type="SAM" id="MobiDB-lite"/>
    </source>
</evidence>
<sequence length="178" mass="20106">MKITDMLKLNSKSEANSSAGTNYNNIIPPSSTCSAKDILVKYEDVSKELSDKVKTEKKSNHSNKDSKEEKPYDIFTMKMYGDEKSTLEALSKAANTDKSSFVRKRLFSDKKIIILDKANYISRSLIEISDTLRTTKLDDPDSREMLMKIFEKLCDIANAHVAICKELTIFKESTGEEA</sequence>
<dbReference type="OrthoDB" id="1823009at2"/>
<dbReference type="AlphaFoldDB" id="A0A1M7IIS9"/>
<dbReference type="EMBL" id="FRCT01000004">
    <property type="protein sequence ID" value="SHM40503.1"/>
    <property type="molecule type" value="Genomic_DNA"/>
</dbReference>
<feature type="region of interest" description="Disordered" evidence="1">
    <location>
        <begin position="1"/>
        <end position="26"/>
    </location>
</feature>
<proteinExistence type="predicted"/>
<organism evidence="2 3">
    <name type="scientific">Ruminococcus flavefaciens</name>
    <dbReference type="NCBI Taxonomy" id="1265"/>
    <lineage>
        <taxon>Bacteria</taxon>
        <taxon>Bacillati</taxon>
        <taxon>Bacillota</taxon>
        <taxon>Clostridia</taxon>
        <taxon>Eubacteriales</taxon>
        <taxon>Oscillospiraceae</taxon>
        <taxon>Ruminococcus</taxon>
    </lineage>
</organism>
<reference evidence="2 3" key="1">
    <citation type="submission" date="2016-11" db="EMBL/GenBank/DDBJ databases">
        <authorList>
            <person name="Jaros S."/>
            <person name="Januszkiewicz K."/>
            <person name="Wedrychowicz H."/>
        </authorList>
    </citation>
    <scope>NUCLEOTIDE SEQUENCE [LARGE SCALE GENOMIC DNA]</scope>
    <source>
        <strain evidence="2 3">Y1</strain>
    </source>
</reference>
<protein>
    <submittedName>
        <fullName evidence="2">Uncharacterized protein</fullName>
    </submittedName>
</protein>